<dbReference type="GO" id="GO:0003677">
    <property type="term" value="F:DNA binding"/>
    <property type="evidence" value="ECO:0007669"/>
    <property type="project" value="UniProtKB-KW"/>
</dbReference>
<evidence type="ECO:0000259" key="12">
    <source>
        <dbReference type="PROSITE" id="PS50944"/>
    </source>
</evidence>
<proteinExistence type="inferred from homology"/>
<dbReference type="InterPro" id="IPR038157">
    <property type="entry name" value="FeoA_core_dom"/>
</dbReference>
<gene>
    <name evidence="13" type="ORF">Q4F26_04445</name>
</gene>
<evidence type="ECO:0000256" key="1">
    <source>
        <dbReference type="ARBA" id="ARBA00004496"/>
    </source>
</evidence>
<dbReference type="InterPro" id="IPR036388">
    <property type="entry name" value="WH-like_DNA-bd_sf"/>
</dbReference>
<dbReference type="SUPFAM" id="SSF46785">
    <property type="entry name" value="Winged helix' DNA-binding domain"/>
    <property type="match status" value="1"/>
</dbReference>
<dbReference type="Proteomes" id="UP001171751">
    <property type="component" value="Unassembled WGS sequence"/>
</dbReference>
<keyword evidence="5" id="KW-0678">Repressor</keyword>
<comment type="similarity">
    <text evidence="2">Belongs to the DtxR/MntR family.</text>
</comment>
<keyword evidence="6" id="KW-0805">Transcription regulation</keyword>
<evidence type="ECO:0000256" key="9">
    <source>
        <dbReference type="ARBA" id="ARBA00023163"/>
    </source>
</evidence>
<evidence type="ECO:0000256" key="2">
    <source>
        <dbReference type="ARBA" id="ARBA00007871"/>
    </source>
</evidence>
<dbReference type="Pfam" id="PF02742">
    <property type="entry name" value="Fe_dep_repr_C"/>
    <property type="match status" value="1"/>
</dbReference>
<accession>A0AA43ZS72</accession>
<evidence type="ECO:0000313" key="13">
    <source>
        <dbReference type="EMBL" id="MDO5457576.1"/>
    </source>
</evidence>
<organism evidence="13 14">
    <name type="scientific">Atopococcus tabaci</name>
    <dbReference type="NCBI Taxonomy" id="269774"/>
    <lineage>
        <taxon>Bacteria</taxon>
        <taxon>Bacillati</taxon>
        <taxon>Bacillota</taxon>
        <taxon>Bacilli</taxon>
        <taxon>Lactobacillales</taxon>
        <taxon>Carnobacteriaceae</taxon>
        <taxon>Atopococcus</taxon>
    </lineage>
</organism>
<dbReference type="PROSITE" id="PS50944">
    <property type="entry name" value="HTH_DTXR"/>
    <property type="match status" value="1"/>
</dbReference>
<comment type="subunit">
    <text evidence="3">Homodimer.</text>
</comment>
<comment type="caution">
    <text evidence="13">The sequence shown here is derived from an EMBL/GenBank/DDBJ whole genome shotgun (WGS) entry which is preliminary data.</text>
</comment>
<dbReference type="GO" id="GO:0005737">
    <property type="term" value="C:cytoplasm"/>
    <property type="evidence" value="ECO:0007669"/>
    <property type="project" value="UniProtKB-SubCell"/>
</dbReference>
<evidence type="ECO:0000256" key="8">
    <source>
        <dbReference type="ARBA" id="ARBA00023159"/>
    </source>
</evidence>
<keyword evidence="7" id="KW-0238">DNA-binding</keyword>
<dbReference type="Gene3D" id="1.10.60.10">
    <property type="entry name" value="Iron dependent repressor, metal binding and dimerisation domain"/>
    <property type="match status" value="1"/>
</dbReference>
<dbReference type="SMART" id="SM00529">
    <property type="entry name" value="HTH_DTXR"/>
    <property type="match status" value="1"/>
</dbReference>
<evidence type="ECO:0000256" key="7">
    <source>
        <dbReference type="ARBA" id="ARBA00023125"/>
    </source>
</evidence>
<dbReference type="InterPro" id="IPR022689">
    <property type="entry name" value="Iron_dep_repressor"/>
</dbReference>
<evidence type="ECO:0000256" key="5">
    <source>
        <dbReference type="ARBA" id="ARBA00022491"/>
    </source>
</evidence>
<reference evidence="13" key="1">
    <citation type="submission" date="2023-07" db="EMBL/GenBank/DDBJ databases">
        <title>Between Cages and Wild: Unraveling the Impact of Captivity on Animal Microbiomes and Antimicrobial Resistance.</title>
        <authorList>
            <person name="Schmartz G.P."/>
            <person name="Rehner J."/>
            <person name="Schuff M.J."/>
            <person name="Becker S.L."/>
            <person name="Kravczyk M."/>
            <person name="Gurevich A."/>
            <person name="Francke R."/>
            <person name="Mueller R."/>
            <person name="Keller V."/>
            <person name="Keller A."/>
        </authorList>
    </citation>
    <scope>NUCLEOTIDE SEQUENCE</scope>
    <source>
        <strain evidence="13">S39M_St_73</strain>
    </source>
</reference>
<dbReference type="SUPFAM" id="SSF47979">
    <property type="entry name" value="Iron-dependent repressor protein, dimerization domain"/>
    <property type="match status" value="1"/>
</dbReference>
<keyword evidence="14" id="KW-1185">Reference proteome</keyword>
<keyword evidence="9" id="KW-0804">Transcription</keyword>
<feature type="domain" description="HTH dtxR-type" evidence="12">
    <location>
        <begin position="1"/>
        <end position="62"/>
    </location>
</feature>
<keyword evidence="10" id="KW-0464">Manganese</keyword>
<dbReference type="PANTHER" id="PTHR33238:SF11">
    <property type="entry name" value="TRANSCRIPTIONAL REGULATOR MNTR"/>
    <property type="match status" value="1"/>
</dbReference>
<dbReference type="InterPro" id="IPR036421">
    <property type="entry name" value="Fe_dep_repressor_sf"/>
</dbReference>
<evidence type="ECO:0000256" key="3">
    <source>
        <dbReference type="ARBA" id="ARBA00011738"/>
    </source>
</evidence>
<dbReference type="GO" id="GO:0003700">
    <property type="term" value="F:DNA-binding transcription factor activity"/>
    <property type="evidence" value="ECO:0007669"/>
    <property type="project" value="InterPro"/>
</dbReference>
<dbReference type="Pfam" id="PF04023">
    <property type="entry name" value="FeoA"/>
    <property type="match status" value="1"/>
</dbReference>
<dbReference type="PANTHER" id="PTHR33238">
    <property type="entry name" value="IRON (METAL) DEPENDENT REPRESSOR, DTXR FAMILY"/>
    <property type="match status" value="1"/>
</dbReference>
<dbReference type="InterPro" id="IPR022687">
    <property type="entry name" value="HTH_DTXR"/>
</dbReference>
<dbReference type="Pfam" id="PF01325">
    <property type="entry name" value="Fe_dep_repress"/>
    <property type="match status" value="1"/>
</dbReference>
<dbReference type="InterPro" id="IPR007167">
    <property type="entry name" value="Fe-transptr_FeoA-like"/>
</dbReference>
<dbReference type="InterPro" id="IPR050536">
    <property type="entry name" value="DtxR_MntR_Metal-Reg"/>
</dbReference>
<dbReference type="GO" id="GO:0046983">
    <property type="term" value="F:protein dimerization activity"/>
    <property type="evidence" value="ECO:0007669"/>
    <property type="project" value="InterPro"/>
</dbReference>
<name>A0AA43ZS72_9LACT</name>
<dbReference type="EMBL" id="JAUNQW010000016">
    <property type="protein sequence ID" value="MDO5457576.1"/>
    <property type="molecule type" value="Genomic_DNA"/>
</dbReference>
<protein>
    <recommendedName>
        <fullName evidence="11">Manganese transport regulator</fullName>
    </recommendedName>
</protein>
<evidence type="ECO:0000256" key="10">
    <source>
        <dbReference type="ARBA" id="ARBA00023211"/>
    </source>
</evidence>
<evidence type="ECO:0000256" key="11">
    <source>
        <dbReference type="ARBA" id="ARBA00032593"/>
    </source>
</evidence>
<sequence>MTPSKEDYIKLIVELGGTHRIITNKEIADAMEVKAASVTDMNTRLVEEGLVDHVPYKGVRATQKGHLLASKLIRKHRIWEVFLYDKLGYSWDEVHTEADQLEHTSSDRLTEALYQFLGEPQTDPHGGRIPDLDGLIDFSSKHLLVELEPGQIFTFKETMDEENLLKYLDAKKLVLNEKYQVLSSNPYDGQITIQNHKQEEISISQEAAENIYVVTEKS</sequence>
<dbReference type="AlphaFoldDB" id="A0AA43ZS72"/>
<dbReference type="InterPro" id="IPR036390">
    <property type="entry name" value="WH_DNA-bd_sf"/>
</dbReference>
<dbReference type="InterPro" id="IPR001367">
    <property type="entry name" value="Fe_dep_repressor"/>
</dbReference>
<comment type="subcellular location">
    <subcellularLocation>
        <location evidence="1">Cytoplasm</location>
    </subcellularLocation>
</comment>
<evidence type="ECO:0000256" key="4">
    <source>
        <dbReference type="ARBA" id="ARBA00022490"/>
    </source>
</evidence>
<dbReference type="Gene3D" id="1.10.10.10">
    <property type="entry name" value="Winged helix-like DNA-binding domain superfamily/Winged helix DNA-binding domain"/>
    <property type="match status" value="1"/>
</dbReference>
<dbReference type="GO" id="GO:0046914">
    <property type="term" value="F:transition metal ion binding"/>
    <property type="evidence" value="ECO:0007669"/>
    <property type="project" value="InterPro"/>
</dbReference>
<keyword evidence="8" id="KW-0010">Activator</keyword>
<keyword evidence="4" id="KW-0963">Cytoplasm</keyword>
<evidence type="ECO:0000313" key="14">
    <source>
        <dbReference type="Proteomes" id="UP001171751"/>
    </source>
</evidence>
<evidence type="ECO:0000256" key="6">
    <source>
        <dbReference type="ARBA" id="ARBA00023015"/>
    </source>
</evidence>
<dbReference type="Gene3D" id="2.30.30.90">
    <property type="match status" value="1"/>
</dbReference>